<feature type="transmembrane region" description="Helical" evidence="2">
    <location>
        <begin position="642"/>
        <end position="663"/>
    </location>
</feature>
<feature type="transmembrane region" description="Helical" evidence="2">
    <location>
        <begin position="520"/>
        <end position="542"/>
    </location>
</feature>
<feature type="compositionally biased region" description="Polar residues" evidence="1">
    <location>
        <begin position="268"/>
        <end position="285"/>
    </location>
</feature>
<dbReference type="AlphaFoldDB" id="A0AAE1DP53"/>
<feature type="transmembrane region" description="Helical" evidence="2">
    <location>
        <begin position="585"/>
        <end position="604"/>
    </location>
</feature>
<feature type="region of interest" description="Disordered" evidence="1">
    <location>
        <begin position="257"/>
        <end position="285"/>
    </location>
</feature>
<evidence type="ECO:0000313" key="4">
    <source>
        <dbReference type="Proteomes" id="UP001283361"/>
    </source>
</evidence>
<dbReference type="PANTHER" id="PTHR19346:SF4">
    <property type="entry name" value="SUGAR PHOSPHATE TRANSPORTER DOMAIN-CONTAINING PROTEIN"/>
    <property type="match status" value="1"/>
</dbReference>
<feature type="transmembrane region" description="Helical" evidence="2">
    <location>
        <begin position="355"/>
        <end position="372"/>
    </location>
</feature>
<evidence type="ECO:0000256" key="1">
    <source>
        <dbReference type="SAM" id="MobiDB-lite"/>
    </source>
</evidence>
<gene>
    <name evidence="3" type="ORF">RRG08_018282</name>
</gene>
<feature type="transmembrane region" description="Helical" evidence="2">
    <location>
        <begin position="496"/>
        <end position="514"/>
    </location>
</feature>
<keyword evidence="2" id="KW-1133">Transmembrane helix</keyword>
<keyword evidence="2" id="KW-0812">Transmembrane</keyword>
<organism evidence="3 4">
    <name type="scientific">Elysia crispata</name>
    <name type="common">lettuce slug</name>
    <dbReference type="NCBI Taxonomy" id="231223"/>
    <lineage>
        <taxon>Eukaryota</taxon>
        <taxon>Metazoa</taxon>
        <taxon>Spiralia</taxon>
        <taxon>Lophotrochozoa</taxon>
        <taxon>Mollusca</taxon>
        <taxon>Gastropoda</taxon>
        <taxon>Heterobranchia</taxon>
        <taxon>Euthyneura</taxon>
        <taxon>Panpulmonata</taxon>
        <taxon>Sacoglossa</taxon>
        <taxon>Placobranchoidea</taxon>
        <taxon>Plakobranchidae</taxon>
        <taxon>Elysia</taxon>
    </lineage>
</organism>
<name>A0AAE1DP53_9GAST</name>
<comment type="caution">
    <text evidence="3">The sequence shown here is derived from an EMBL/GenBank/DDBJ whole genome shotgun (WGS) entry which is preliminary data.</text>
</comment>
<dbReference type="Proteomes" id="UP001283361">
    <property type="component" value="Unassembled WGS sequence"/>
</dbReference>
<reference evidence="3" key="1">
    <citation type="journal article" date="2023" name="G3 (Bethesda)">
        <title>A reference genome for the long-term kleptoplast-retaining sea slug Elysia crispata morphotype clarki.</title>
        <authorList>
            <person name="Eastman K.E."/>
            <person name="Pendleton A.L."/>
            <person name="Shaikh M.A."/>
            <person name="Suttiyut T."/>
            <person name="Ogas R."/>
            <person name="Tomko P."/>
            <person name="Gavelis G."/>
            <person name="Widhalm J.R."/>
            <person name="Wisecaver J.H."/>
        </authorList>
    </citation>
    <scope>NUCLEOTIDE SEQUENCE</scope>
    <source>
        <strain evidence="3">ECLA1</strain>
    </source>
</reference>
<sequence length="703" mass="76811">MSLWYNISRACVEDTVIVSHTQTTADLLGISDKFGCFPCLHSSLWILLALVVFTVDVYQCGVYLMQCTWPGTIALRRNRAGPLQVADFVDVTSDVISIATISGAATSFGANQFPSGSRSKHVLDVYSTPYPEIKPDPTVLTPSAVHAVCRTPVNRSTVTTATTAATTSTTKVPTVTICKAGTTPTPNNGQVVTIYSFEEGCEGGRGEGQVVVSQESGENKLSALGKKTVAGQAMEKGVTIEDTERKGAPPRRAILGQARGGQADTDTKQGQTAASTPHGDSSTLINAKAGTCSYSSNGTCNRTVTFESSGVSLTEPSADLEEITNGRTPSHRKHSTTPEVEDKHPWDWSSRRSKLLVGAIISLTSAVTWVAFSQLLQNSFHESSFDAPFTLTYFFLACLLLLFPGYLCVARIAHWQSTGDILRECIHIYRGNDEFSWVAFLWKTLLFCFVMALTLYTYFRALFKLSAADCTALFAAHHSFVYLMSWIVLFEKFVAMRIFAMIFSITGIVLFAYVDGFGSPAMFGVVMGVAASSGGAVYGVLYKKFIGVATPVQAFFFLSNIGLFSLLLLWPIWLLLFLFGVEDVTWANIPFSLVLPSTLLYVVYMVTRESVVLLTYPVFLGLGLVLAVPLCALGDTVWKHRVFSGMKIAALVLITIGVLLILLPENWHDFICRRLRSKRQETEDAALGNSTTLRGRLRRASYM</sequence>
<feature type="transmembrane region" description="Helical" evidence="2">
    <location>
        <begin position="611"/>
        <end position="630"/>
    </location>
</feature>
<keyword evidence="2" id="KW-0472">Membrane</keyword>
<evidence type="ECO:0008006" key="5">
    <source>
        <dbReference type="Google" id="ProtNLM"/>
    </source>
</evidence>
<evidence type="ECO:0000313" key="3">
    <source>
        <dbReference type="EMBL" id="KAK3777961.1"/>
    </source>
</evidence>
<proteinExistence type="predicted"/>
<evidence type="ECO:0000256" key="2">
    <source>
        <dbReference type="SAM" id="Phobius"/>
    </source>
</evidence>
<feature type="transmembrane region" description="Helical" evidence="2">
    <location>
        <begin position="435"/>
        <end position="459"/>
    </location>
</feature>
<feature type="transmembrane region" description="Helical" evidence="2">
    <location>
        <begin position="471"/>
        <end position="489"/>
    </location>
</feature>
<dbReference type="EMBL" id="JAWDGP010003052">
    <property type="protein sequence ID" value="KAK3777961.1"/>
    <property type="molecule type" value="Genomic_DNA"/>
</dbReference>
<keyword evidence="4" id="KW-1185">Reference proteome</keyword>
<feature type="region of interest" description="Disordered" evidence="1">
    <location>
        <begin position="323"/>
        <end position="345"/>
    </location>
</feature>
<dbReference type="PANTHER" id="PTHR19346">
    <property type="entry name" value="SUGAR PHOSPHATE TRANSPORTER DOMAIN-CONTAINING PROTEIN"/>
    <property type="match status" value="1"/>
</dbReference>
<accession>A0AAE1DP53</accession>
<protein>
    <recommendedName>
        <fullName evidence="5">Solute carrier family 35 member F4</fullName>
    </recommendedName>
</protein>
<dbReference type="InterPro" id="IPR026505">
    <property type="entry name" value="Solute_c_fam_35_mem_F3/F4"/>
</dbReference>
<feature type="transmembrane region" description="Helical" evidence="2">
    <location>
        <begin position="392"/>
        <end position="414"/>
    </location>
</feature>
<feature type="transmembrane region" description="Helical" evidence="2">
    <location>
        <begin position="554"/>
        <end position="579"/>
    </location>
</feature>
<feature type="transmembrane region" description="Helical" evidence="2">
    <location>
        <begin position="44"/>
        <end position="69"/>
    </location>
</feature>